<organism evidence="5 6">
    <name type="scientific">Clostridium facile</name>
    <dbReference type="NCBI Taxonomy" id="2763035"/>
    <lineage>
        <taxon>Bacteria</taxon>
        <taxon>Bacillati</taxon>
        <taxon>Bacillota</taxon>
        <taxon>Clostridia</taxon>
        <taxon>Eubacteriales</taxon>
        <taxon>Clostridiaceae</taxon>
        <taxon>Clostridium</taxon>
    </lineage>
</organism>
<dbReference type="PROSITE" id="PS00041">
    <property type="entry name" value="HTH_ARAC_FAMILY_1"/>
    <property type="match status" value="1"/>
</dbReference>
<dbReference type="InterPro" id="IPR014710">
    <property type="entry name" value="RmlC-like_jellyroll"/>
</dbReference>
<dbReference type="PANTHER" id="PTHR43280">
    <property type="entry name" value="ARAC-FAMILY TRANSCRIPTIONAL REGULATOR"/>
    <property type="match status" value="1"/>
</dbReference>
<gene>
    <name evidence="5" type="ORF">H8Z77_09950</name>
</gene>
<dbReference type="SUPFAM" id="SSF46689">
    <property type="entry name" value="Homeodomain-like"/>
    <property type="match status" value="2"/>
</dbReference>
<dbReference type="SMART" id="SM00342">
    <property type="entry name" value="HTH_ARAC"/>
    <property type="match status" value="1"/>
</dbReference>
<dbReference type="Gene3D" id="2.60.120.10">
    <property type="entry name" value="Jelly Rolls"/>
    <property type="match status" value="1"/>
</dbReference>
<evidence type="ECO:0000256" key="3">
    <source>
        <dbReference type="ARBA" id="ARBA00023163"/>
    </source>
</evidence>
<dbReference type="EMBL" id="JACOQK010000001">
    <property type="protein sequence ID" value="MBC5788326.1"/>
    <property type="molecule type" value="Genomic_DNA"/>
</dbReference>
<evidence type="ECO:0000313" key="5">
    <source>
        <dbReference type="EMBL" id="MBC5788326.1"/>
    </source>
</evidence>
<keyword evidence="6" id="KW-1185">Reference proteome</keyword>
<sequence>MDKWLDQIKGRWQGRTKNGASSQPSKPNDLGKKLMDIVREKGYYTLNIETFGENTIVALPHLYDPDYKQKPLFHVHNYFEMVYVYRGSCVHVTHDETIHLHQGDVLLMNPHILHWLYLEHPTDIVFNILLSKDFLEQTVFPWMTDNRLMFNFFLDYFYHLNQVEDFILFPYTEKYPVESLIKQLIEEYVNDDLCCDSALKGICLQLFAHLARICNDYYVANDTDMKNHQVAIRIIQYIQTHLDTISLESVAKEFNYSTSHISRLFRKSLGKSYSEVVYNIKLQTAKKLLETTSLSMGDIADNIGVNDTSYLHRIFKKKYGLSPSEYRKQMQKSIDEG</sequence>
<dbReference type="Pfam" id="PF12833">
    <property type="entry name" value="HTH_18"/>
    <property type="match status" value="1"/>
</dbReference>
<evidence type="ECO:0000313" key="6">
    <source>
        <dbReference type="Proteomes" id="UP000649151"/>
    </source>
</evidence>
<comment type="caution">
    <text evidence="5">The sequence shown here is derived from an EMBL/GenBank/DDBJ whole genome shotgun (WGS) entry which is preliminary data.</text>
</comment>
<reference evidence="5 6" key="1">
    <citation type="submission" date="2020-08" db="EMBL/GenBank/DDBJ databases">
        <title>Genome public.</title>
        <authorList>
            <person name="Liu C."/>
            <person name="Sun Q."/>
        </authorList>
    </citation>
    <scope>NUCLEOTIDE SEQUENCE [LARGE SCALE GENOMIC DNA]</scope>
    <source>
        <strain evidence="5 6">NSJ-27</strain>
    </source>
</reference>
<proteinExistence type="predicted"/>
<dbReference type="SUPFAM" id="SSF51215">
    <property type="entry name" value="Regulatory protein AraC"/>
    <property type="match status" value="1"/>
</dbReference>
<protein>
    <submittedName>
        <fullName evidence="5">AraC family transcriptional regulator</fullName>
    </submittedName>
</protein>
<dbReference type="PROSITE" id="PS01124">
    <property type="entry name" value="HTH_ARAC_FAMILY_2"/>
    <property type="match status" value="1"/>
</dbReference>
<keyword evidence="2" id="KW-0238">DNA-binding</keyword>
<keyword evidence="3" id="KW-0804">Transcription</keyword>
<feature type="domain" description="HTH araC/xylS-type" evidence="4">
    <location>
        <begin position="232"/>
        <end position="329"/>
    </location>
</feature>
<dbReference type="InterPro" id="IPR018060">
    <property type="entry name" value="HTH_AraC"/>
</dbReference>
<dbReference type="InterPro" id="IPR018062">
    <property type="entry name" value="HTH_AraC-typ_CS"/>
</dbReference>
<dbReference type="InterPro" id="IPR037923">
    <property type="entry name" value="HTH-like"/>
</dbReference>
<evidence type="ECO:0000259" key="4">
    <source>
        <dbReference type="PROSITE" id="PS01124"/>
    </source>
</evidence>
<dbReference type="Proteomes" id="UP000649151">
    <property type="component" value="Unassembled WGS sequence"/>
</dbReference>
<dbReference type="InterPro" id="IPR009057">
    <property type="entry name" value="Homeodomain-like_sf"/>
</dbReference>
<evidence type="ECO:0000256" key="2">
    <source>
        <dbReference type="ARBA" id="ARBA00023125"/>
    </source>
</evidence>
<accession>A0ABR7IT59</accession>
<dbReference type="RefSeq" id="WP_186996902.1">
    <property type="nucleotide sequence ID" value="NZ_JACOQK010000001.1"/>
</dbReference>
<evidence type="ECO:0000256" key="1">
    <source>
        <dbReference type="ARBA" id="ARBA00023015"/>
    </source>
</evidence>
<dbReference type="Pfam" id="PF02311">
    <property type="entry name" value="AraC_binding"/>
    <property type="match status" value="1"/>
</dbReference>
<dbReference type="PANTHER" id="PTHR43280:SF28">
    <property type="entry name" value="HTH-TYPE TRANSCRIPTIONAL ACTIVATOR RHAS"/>
    <property type="match status" value="1"/>
</dbReference>
<keyword evidence="1" id="KW-0805">Transcription regulation</keyword>
<name>A0ABR7IT59_9CLOT</name>
<dbReference type="InterPro" id="IPR003313">
    <property type="entry name" value="AraC-bd"/>
</dbReference>
<dbReference type="Gene3D" id="1.10.10.60">
    <property type="entry name" value="Homeodomain-like"/>
    <property type="match status" value="2"/>
</dbReference>